<dbReference type="SUPFAM" id="SSF158997">
    <property type="entry name" value="Trm112p-like"/>
    <property type="match status" value="1"/>
</dbReference>
<dbReference type="RefSeq" id="WP_064631062.1">
    <property type="nucleotide sequence ID" value="NZ_LQYE01000027.1"/>
</dbReference>
<protein>
    <recommendedName>
        <fullName evidence="1">UPF0434 protein AWB85_09815</fullName>
    </recommendedName>
</protein>
<dbReference type="Pfam" id="PF03966">
    <property type="entry name" value="Trm112p"/>
    <property type="match status" value="1"/>
</dbReference>
<proteinExistence type="inferred from homology"/>
<dbReference type="Gene3D" id="2.20.25.10">
    <property type="match status" value="1"/>
</dbReference>
<comment type="caution">
    <text evidence="2">The sequence shown here is derived from an EMBL/GenBank/DDBJ whole genome shotgun (WGS) entry which is preliminary data.</text>
</comment>
<dbReference type="GO" id="GO:0005829">
    <property type="term" value="C:cytosol"/>
    <property type="evidence" value="ECO:0007669"/>
    <property type="project" value="TreeGrafter"/>
</dbReference>
<sequence length="67" mass="7488">MPLDAALLDILVCPIDRGTLLLVGSDTDGILYNPRLHKAYRIEDSIPVLLPDEARDVSDEEHQRFTA</sequence>
<dbReference type="HAMAP" id="MF_01187">
    <property type="entry name" value="UPF0434"/>
    <property type="match status" value="1"/>
</dbReference>
<dbReference type="EMBL" id="LQYE01000027">
    <property type="protein sequence ID" value="OAT68131.1"/>
    <property type="molecule type" value="Genomic_DNA"/>
</dbReference>
<dbReference type="PANTHER" id="PTHR33505">
    <property type="entry name" value="ZGC:162634"/>
    <property type="match status" value="1"/>
</dbReference>
<name>A0A179VAW8_9MYCO</name>
<accession>A0A179VAW8</accession>
<comment type="similarity">
    <text evidence="1">Belongs to the UPF0434 family.</text>
</comment>
<evidence type="ECO:0000313" key="3">
    <source>
        <dbReference type="Proteomes" id="UP000186919"/>
    </source>
</evidence>
<dbReference type="AlphaFoldDB" id="A0A179VAW8"/>
<evidence type="ECO:0000313" key="2">
    <source>
        <dbReference type="EMBL" id="OAT68131.1"/>
    </source>
</evidence>
<evidence type="ECO:0000256" key="1">
    <source>
        <dbReference type="HAMAP-Rule" id="MF_01187"/>
    </source>
</evidence>
<organism evidence="2 3">
    <name type="scientific">Mycobacteroides immunogenum</name>
    <dbReference type="NCBI Taxonomy" id="83262"/>
    <lineage>
        <taxon>Bacteria</taxon>
        <taxon>Bacillati</taxon>
        <taxon>Actinomycetota</taxon>
        <taxon>Actinomycetes</taxon>
        <taxon>Mycobacteriales</taxon>
        <taxon>Mycobacteriaceae</taxon>
        <taxon>Mycobacteroides</taxon>
    </lineage>
</organism>
<dbReference type="InterPro" id="IPR005651">
    <property type="entry name" value="Trm112-like"/>
</dbReference>
<dbReference type="Proteomes" id="UP000186919">
    <property type="component" value="Unassembled WGS sequence"/>
</dbReference>
<reference evidence="2 3" key="1">
    <citation type="submission" date="2016-01" db="EMBL/GenBank/DDBJ databases">
        <title>Mycobacterium immunogenum strain CD11_6 genome sequencing and assembly.</title>
        <authorList>
            <person name="Kaur G."/>
            <person name="Nair G.R."/>
            <person name="Mayilraj S."/>
        </authorList>
    </citation>
    <scope>NUCLEOTIDE SEQUENCE [LARGE SCALE GENOMIC DNA]</scope>
    <source>
        <strain evidence="2 3">CD11-6</strain>
    </source>
</reference>
<dbReference type="PANTHER" id="PTHR33505:SF4">
    <property type="entry name" value="PROTEIN PREY, MITOCHONDRIAL"/>
    <property type="match status" value="1"/>
</dbReference>
<gene>
    <name evidence="2" type="ORF">AWB85_09815</name>
</gene>